<dbReference type="InterPro" id="IPR050194">
    <property type="entry name" value="Glycosyltransferase_grp1"/>
</dbReference>
<evidence type="ECO:0000259" key="2">
    <source>
        <dbReference type="Pfam" id="PF13439"/>
    </source>
</evidence>
<reference evidence="3" key="1">
    <citation type="submission" date="2019-08" db="EMBL/GenBank/DDBJ databases">
        <authorList>
            <person name="Kucharzyk K."/>
            <person name="Murdoch R.W."/>
            <person name="Higgins S."/>
            <person name="Loffler F."/>
        </authorList>
    </citation>
    <scope>NUCLEOTIDE SEQUENCE</scope>
</reference>
<keyword evidence="3" id="KW-0808">Transferase</keyword>
<dbReference type="Pfam" id="PF13439">
    <property type="entry name" value="Glyco_transf_4"/>
    <property type="match status" value="1"/>
</dbReference>
<feature type="domain" description="Glycosyl transferase family 1" evidence="1">
    <location>
        <begin position="222"/>
        <end position="383"/>
    </location>
</feature>
<dbReference type="EC" id="2.4.1.337" evidence="3"/>
<proteinExistence type="predicted"/>
<dbReference type="Pfam" id="PF00534">
    <property type="entry name" value="Glycos_transf_1"/>
    <property type="match status" value="1"/>
</dbReference>
<feature type="domain" description="Glycosyltransferase subfamily 4-like N-terminal" evidence="2">
    <location>
        <begin position="40"/>
        <end position="209"/>
    </location>
</feature>
<comment type="caution">
    <text evidence="3">The sequence shown here is derived from an EMBL/GenBank/DDBJ whole genome shotgun (WGS) entry which is preliminary data.</text>
</comment>
<sequence>MEYTAGRRRGPACQIRSSALERMVSLMKVLITSDWYAPTVNGVVTSVLNLQRELVAQGHEVRVLTLSQSRHTLVRDGVTYVGAMSAGVIYPGARLRTALATRQVQSLIRWRPDVIHTQCEFSTFLLARKISDRTGAPIVHTYHTVYEDYTHYFSPSRAWGRRMVAFFSRHVVTQTACVIVPTEKVRGLLKNYGVRKPVYVIPSGIDLRRFSGPADKEHLSRMKEELGIPSGNFVLTYVGRLAKEKNVDELLGSLARLERKDVTLLVVGDGPYRQTLEDAVRELSLTDRVIFTGMVKPDRVSDYYRLGDLFVSASTSETQGLTYIEALASGLPALCRKDACLDGVIEEGVSGWQFENSEEFLVRLQEFLADEGLRASMRAAASEHIRKTFSAERFARRAAEVYAAAREDALWETTA</sequence>
<dbReference type="Gene3D" id="3.40.50.2000">
    <property type="entry name" value="Glycogen Phosphorylase B"/>
    <property type="match status" value="2"/>
</dbReference>
<evidence type="ECO:0000313" key="3">
    <source>
        <dbReference type="EMBL" id="MPM52625.1"/>
    </source>
</evidence>
<name>A0A645AHF4_9ZZZZ</name>
<protein>
    <submittedName>
        <fullName evidence="3">Alpha-monoglucosyldiacylglycerol synthase</fullName>
        <ecNumber evidence="3">2.4.1.337</ecNumber>
    </submittedName>
</protein>
<dbReference type="PANTHER" id="PTHR45947">
    <property type="entry name" value="SULFOQUINOVOSYL TRANSFERASE SQD2"/>
    <property type="match status" value="1"/>
</dbReference>
<dbReference type="InterPro" id="IPR028098">
    <property type="entry name" value="Glyco_trans_4-like_N"/>
</dbReference>
<dbReference type="CDD" id="cd03817">
    <property type="entry name" value="GT4_UGDG-like"/>
    <property type="match status" value="1"/>
</dbReference>
<keyword evidence="3" id="KW-0328">Glycosyltransferase</keyword>
<dbReference type="AlphaFoldDB" id="A0A645AHF4"/>
<dbReference type="GO" id="GO:0047228">
    <property type="term" value="F:1,2-diacylglycerol 3-glucosyltransferase activity"/>
    <property type="evidence" value="ECO:0007669"/>
    <property type="project" value="UniProtKB-EC"/>
</dbReference>
<dbReference type="EMBL" id="VSSQ01013948">
    <property type="protein sequence ID" value="MPM52625.1"/>
    <property type="molecule type" value="Genomic_DNA"/>
</dbReference>
<dbReference type="InterPro" id="IPR001296">
    <property type="entry name" value="Glyco_trans_1"/>
</dbReference>
<dbReference type="PANTHER" id="PTHR45947:SF3">
    <property type="entry name" value="SULFOQUINOVOSYL TRANSFERASE SQD2"/>
    <property type="match status" value="1"/>
</dbReference>
<dbReference type="SUPFAM" id="SSF53756">
    <property type="entry name" value="UDP-Glycosyltransferase/glycogen phosphorylase"/>
    <property type="match status" value="1"/>
</dbReference>
<gene>
    <name evidence="3" type="ORF">SDC9_99385</name>
</gene>
<evidence type="ECO:0000259" key="1">
    <source>
        <dbReference type="Pfam" id="PF00534"/>
    </source>
</evidence>
<accession>A0A645AHF4</accession>
<organism evidence="3">
    <name type="scientific">bioreactor metagenome</name>
    <dbReference type="NCBI Taxonomy" id="1076179"/>
    <lineage>
        <taxon>unclassified sequences</taxon>
        <taxon>metagenomes</taxon>
        <taxon>ecological metagenomes</taxon>
    </lineage>
</organism>